<proteinExistence type="predicted"/>
<evidence type="ECO:0000256" key="1">
    <source>
        <dbReference type="SAM" id="Phobius"/>
    </source>
</evidence>
<organism evidence="2 3">
    <name type="scientific">Geobacillus thermodenitrificans</name>
    <dbReference type="NCBI Taxonomy" id="33940"/>
    <lineage>
        <taxon>Bacteria</taxon>
        <taxon>Bacillati</taxon>
        <taxon>Bacillota</taxon>
        <taxon>Bacilli</taxon>
        <taxon>Bacillales</taxon>
        <taxon>Anoxybacillaceae</taxon>
        <taxon>Geobacillus</taxon>
    </lineage>
</organism>
<dbReference type="InterPro" id="IPR035211">
    <property type="entry name" value="DUF5325"/>
</dbReference>
<keyword evidence="3" id="KW-1185">Reference proteome</keyword>
<protein>
    <submittedName>
        <fullName evidence="2">DUF5325 family protein</fullName>
    </submittedName>
</protein>
<sequence length="57" mass="6026">MKRIKAVPLLFAILAVAAIMAIGVFIAEQNIIGIAASALILIVIMGAGFAHKKRTHE</sequence>
<reference evidence="2 3" key="1">
    <citation type="submission" date="2023-08" db="EMBL/GenBank/DDBJ databases">
        <title>Complete genome sequence of Geobacillus thermodenitrificans K1041, a genetically tractable strain representative of the genus Geobacillus.</title>
        <authorList>
            <person name="Kani S."/>
            <person name="Suzuki H."/>
        </authorList>
    </citation>
    <scope>NUCLEOTIDE SEQUENCE [LARGE SCALE GENOMIC DNA]</scope>
    <source>
        <strain evidence="2 3">K1041</strain>
    </source>
</reference>
<feature type="transmembrane region" description="Helical" evidence="1">
    <location>
        <begin position="31"/>
        <end position="50"/>
    </location>
</feature>
<keyword evidence="1" id="KW-0472">Membrane</keyword>
<evidence type="ECO:0000313" key="3">
    <source>
        <dbReference type="Proteomes" id="UP001297580"/>
    </source>
</evidence>
<dbReference type="Proteomes" id="UP001297580">
    <property type="component" value="Chromosome"/>
</dbReference>
<dbReference type="RefSeq" id="WP_008878739.1">
    <property type="nucleotide sequence ID" value="NZ_CP017690.1"/>
</dbReference>
<keyword evidence="1" id="KW-1133">Transmembrane helix</keyword>
<dbReference type="EMBL" id="CP133461">
    <property type="protein sequence ID" value="WMV77267.1"/>
    <property type="molecule type" value="Genomic_DNA"/>
</dbReference>
<gene>
    <name evidence="2" type="ORF">HSX42_05735</name>
</gene>
<dbReference type="Pfam" id="PF17259">
    <property type="entry name" value="DUF5325"/>
    <property type="match status" value="1"/>
</dbReference>
<evidence type="ECO:0000313" key="2">
    <source>
        <dbReference type="EMBL" id="WMV77267.1"/>
    </source>
</evidence>
<dbReference type="GeneID" id="87624138"/>
<accession>A0ABY9QGW3</accession>
<name>A0ABY9QGW3_GEOTD</name>
<keyword evidence="1" id="KW-0812">Transmembrane</keyword>